<evidence type="ECO:0008006" key="4">
    <source>
        <dbReference type="Google" id="ProtNLM"/>
    </source>
</evidence>
<protein>
    <recommendedName>
        <fullName evidence="4">PepSY domain-containing protein</fullName>
    </recommendedName>
</protein>
<dbReference type="Proteomes" id="UP000029391">
    <property type="component" value="Unassembled WGS sequence"/>
</dbReference>
<keyword evidence="1" id="KW-0732">Signal</keyword>
<sequence>MKTPRFLLLPLAAALAFSAQATTPVPGLPEPLPPPGLDEAGVQQRAADAFFANLAPLCGQAFAGRVVADTPPSANDPFSTQPLVMHVRECDVDVVRISLHVGEDRSRTWVITRTENGLRLKHDHRHADGSPDPVTMYGGDTTGAGSETRQAFPVDAESIAMFEREGLAASVSNTWAMEHAPGRRFLYELSRPNGRLFQIEFDLTAPQPVPPQAWGAIPR</sequence>
<gene>
    <name evidence="2" type="ORF">P873_02965</name>
</gene>
<feature type="signal peptide" evidence="1">
    <location>
        <begin position="1"/>
        <end position="21"/>
    </location>
</feature>
<evidence type="ECO:0000256" key="1">
    <source>
        <dbReference type="SAM" id="SignalP"/>
    </source>
</evidence>
<dbReference type="AlphaFoldDB" id="A0A091C3K5"/>
<name>A0A091C3K5_9GAMM</name>
<dbReference type="RefSeq" id="WP_051239590.1">
    <property type="nucleotide sequence ID" value="NZ_AUFF01000002.1"/>
</dbReference>
<dbReference type="eggNOG" id="ENOG502Z8PF">
    <property type="taxonomic scope" value="Bacteria"/>
</dbReference>
<keyword evidence="3" id="KW-1185">Reference proteome</keyword>
<evidence type="ECO:0000313" key="2">
    <source>
        <dbReference type="EMBL" id="KFN51240.1"/>
    </source>
</evidence>
<feature type="chain" id="PRO_5001870294" description="PepSY domain-containing protein" evidence="1">
    <location>
        <begin position="22"/>
        <end position="219"/>
    </location>
</feature>
<organism evidence="2 3">
    <name type="scientific">Arenimonas composti TR7-09 = DSM 18010</name>
    <dbReference type="NCBI Taxonomy" id="1121013"/>
    <lineage>
        <taxon>Bacteria</taxon>
        <taxon>Pseudomonadati</taxon>
        <taxon>Pseudomonadota</taxon>
        <taxon>Gammaproteobacteria</taxon>
        <taxon>Lysobacterales</taxon>
        <taxon>Lysobacteraceae</taxon>
        <taxon>Arenimonas</taxon>
    </lineage>
</organism>
<evidence type="ECO:0000313" key="3">
    <source>
        <dbReference type="Proteomes" id="UP000029391"/>
    </source>
</evidence>
<proteinExistence type="predicted"/>
<dbReference type="STRING" id="1121013.GCA_000426365_01180"/>
<accession>A0A091C3K5</accession>
<comment type="caution">
    <text evidence="2">The sequence shown here is derived from an EMBL/GenBank/DDBJ whole genome shotgun (WGS) entry which is preliminary data.</text>
</comment>
<dbReference type="EMBL" id="AWXU01000007">
    <property type="protein sequence ID" value="KFN51240.1"/>
    <property type="molecule type" value="Genomic_DNA"/>
</dbReference>
<reference evidence="2 3" key="1">
    <citation type="submission" date="2013-09" db="EMBL/GenBank/DDBJ databases">
        <title>Genome sequencing of Arenimonas composti.</title>
        <authorList>
            <person name="Chen F."/>
            <person name="Wang G."/>
        </authorList>
    </citation>
    <scope>NUCLEOTIDE SEQUENCE [LARGE SCALE GENOMIC DNA]</scope>
    <source>
        <strain evidence="2 3">TR7-09</strain>
    </source>
</reference>